<comment type="caution">
    <text evidence="14">The sequence shown here is derived from an EMBL/GenBank/DDBJ whole genome shotgun (WGS) entry which is preliminary data.</text>
</comment>
<feature type="transmembrane region" description="Helical" evidence="13">
    <location>
        <begin position="177"/>
        <end position="196"/>
    </location>
</feature>
<evidence type="ECO:0000256" key="1">
    <source>
        <dbReference type="ARBA" id="ARBA00003408"/>
    </source>
</evidence>
<evidence type="ECO:0000256" key="11">
    <source>
        <dbReference type="ARBA" id="ARBA00023136"/>
    </source>
</evidence>
<feature type="transmembrane region" description="Helical" evidence="13">
    <location>
        <begin position="365"/>
        <end position="384"/>
    </location>
</feature>
<evidence type="ECO:0000256" key="6">
    <source>
        <dbReference type="ARBA" id="ARBA00022449"/>
    </source>
</evidence>
<feature type="transmembrane region" description="Helical" evidence="13">
    <location>
        <begin position="432"/>
        <end position="449"/>
    </location>
</feature>
<dbReference type="InterPro" id="IPR050222">
    <property type="entry name" value="MATE_MdtK"/>
</dbReference>
<proteinExistence type="inferred from homology"/>
<keyword evidence="5" id="KW-0813">Transport</keyword>
<comment type="similarity">
    <text evidence="3">Belongs to the multi antimicrobial extrusion (MATE) (TC 2.A.66.1) family.</text>
</comment>
<dbReference type="Pfam" id="PF01554">
    <property type="entry name" value="MatE"/>
    <property type="match status" value="2"/>
</dbReference>
<gene>
    <name evidence="14" type="ORF">Q3982_07175</name>
</gene>
<keyword evidence="9 13" id="KW-1133">Transmembrane helix</keyword>
<accession>A0AA43RJK8</accession>
<dbReference type="InterPro" id="IPR048279">
    <property type="entry name" value="MdtK-like"/>
</dbReference>
<name>A0AA43RJK8_9ACTN</name>
<dbReference type="EMBL" id="JAUMVS010000170">
    <property type="protein sequence ID" value="MDO4842438.1"/>
    <property type="molecule type" value="Genomic_DNA"/>
</dbReference>
<feature type="transmembrane region" description="Helical" evidence="13">
    <location>
        <begin position="295"/>
        <end position="317"/>
    </location>
</feature>
<dbReference type="InterPro" id="IPR002528">
    <property type="entry name" value="MATE_fam"/>
</dbReference>
<evidence type="ECO:0000256" key="10">
    <source>
        <dbReference type="ARBA" id="ARBA00023065"/>
    </source>
</evidence>
<evidence type="ECO:0000256" key="3">
    <source>
        <dbReference type="ARBA" id="ARBA00010199"/>
    </source>
</evidence>
<evidence type="ECO:0000256" key="12">
    <source>
        <dbReference type="ARBA" id="ARBA00031636"/>
    </source>
</evidence>
<feature type="transmembrane region" description="Helical" evidence="13">
    <location>
        <begin position="29"/>
        <end position="50"/>
    </location>
</feature>
<dbReference type="CDD" id="cd13137">
    <property type="entry name" value="MATE_NorM_like"/>
    <property type="match status" value="1"/>
</dbReference>
<keyword evidence="11 13" id="KW-0472">Membrane</keyword>
<feature type="transmembrane region" description="Helical" evidence="13">
    <location>
        <begin position="70"/>
        <end position="87"/>
    </location>
</feature>
<dbReference type="GO" id="GO:0042910">
    <property type="term" value="F:xenobiotic transmembrane transporter activity"/>
    <property type="evidence" value="ECO:0007669"/>
    <property type="project" value="InterPro"/>
</dbReference>
<evidence type="ECO:0000256" key="9">
    <source>
        <dbReference type="ARBA" id="ARBA00022989"/>
    </source>
</evidence>
<keyword evidence="10" id="KW-0406">Ion transport</keyword>
<keyword evidence="7" id="KW-1003">Cell membrane</keyword>
<dbReference type="Proteomes" id="UP001168575">
    <property type="component" value="Unassembled WGS sequence"/>
</dbReference>
<sequence length="463" mass="50452">MQAVAENKKRIIDIETENIKDRNRLILHLMWPALCENLLSTLVSMADTVMVSSLGTSAINAVGLCTQPRFIVFSAFMALGTGTTALVARAKGAGNREEANHALRQSLLMAAGVVLLVCVAMLLWYQPLIRFIAGKNIAEDTIQLAFDYFRVQIYGFPTLGLTYIINAALRGSGNTRAAFYSNGLANVVNVVFNYLLINGHLGCPALGVEGASIATVIGQSVAFAICLYWVLDGKNFVSLRGRGGKCFDMHMIRRISRIGTPALIEQVIMRVGMMLFTLIVTSLGDISYATHIIGMNIQSLSFTTGMSFGIAATTLTGQTLGRKRPDLARWYVREAIRMGYVLSFLVALVLLFFGGKLAGMYSDEAQVLALAATVLKIIAVANPLSNTRFVYNAALRGAGDARFTAISTFLGIVVIRPLIAFLLVFVIKLDLIGIWIALISDALLCYGLAKWRWKSGKWAMIRV</sequence>
<dbReference type="PANTHER" id="PTHR43298">
    <property type="entry name" value="MULTIDRUG RESISTANCE PROTEIN NORM-RELATED"/>
    <property type="match status" value="1"/>
</dbReference>
<dbReference type="NCBIfam" id="TIGR00797">
    <property type="entry name" value="matE"/>
    <property type="match status" value="1"/>
</dbReference>
<protein>
    <recommendedName>
        <fullName evidence="4">Probable multidrug resistance protein NorM</fullName>
    </recommendedName>
    <alternativeName>
        <fullName evidence="12">Multidrug-efflux transporter</fullName>
    </alternativeName>
</protein>
<dbReference type="PANTHER" id="PTHR43298:SF2">
    <property type="entry name" value="FMN_FAD EXPORTER YEEO-RELATED"/>
    <property type="match status" value="1"/>
</dbReference>
<feature type="transmembrane region" description="Helical" evidence="13">
    <location>
        <begin position="338"/>
        <end position="359"/>
    </location>
</feature>
<keyword evidence="6" id="KW-0050">Antiport</keyword>
<evidence type="ECO:0000256" key="7">
    <source>
        <dbReference type="ARBA" id="ARBA00022475"/>
    </source>
</evidence>
<dbReference type="GO" id="GO:0005886">
    <property type="term" value="C:plasma membrane"/>
    <property type="evidence" value="ECO:0007669"/>
    <property type="project" value="UniProtKB-SubCell"/>
</dbReference>
<feature type="transmembrane region" description="Helical" evidence="13">
    <location>
        <begin position="145"/>
        <end position="165"/>
    </location>
</feature>
<feature type="transmembrane region" description="Helical" evidence="13">
    <location>
        <begin position="211"/>
        <end position="231"/>
    </location>
</feature>
<evidence type="ECO:0000256" key="2">
    <source>
        <dbReference type="ARBA" id="ARBA00004651"/>
    </source>
</evidence>
<organism evidence="14 15">
    <name type="scientific">Phoenicibacter congonensis</name>
    <dbReference type="NCBI Taxonomy" id="1944646"/>
    <lineage>
        <taxon>Bacteria</taxon>
        <taxon>Bacillati</taxon>
        <taxon>Actinomycetota</taxon>
        <taxon>Coriobacteriia</taxon>
        <taxon>Eggerthellales</taxon>
        <taxon>Eggerthellaceae</taxon>
        <taxon>Phoenicibacter</taxon>
    </lineage>
</organism>
<evidence type="ECO:0000313" key="14">
    <source>
        <dbReference type="EMBL" id="MDO4842438.1"/>
    </source>
</evidence>
<evidence type="ECO:0000256" key="13">
    <source>
        <dbReference type="SAM" id="Phobius"/>
    </source>
</evidence>
<comment type="function">
    <text evidence="1">Multidrug efflux pump.</text>
</comment>
<evidence type="ECO:0000256" key="4">
    <source>
        <dbReference type="ARBA" id="ARBA00020268"/>
    </source>
</evidence>
<dbReference type="GO" id="GO:0006811">
    <property type="term" value="P:monoatomic ion transport"/>
    <property type="evidence" value="ECO:0007669"/>
    <property type="project" value="UniProtKB-KW"/>
</dbReference>
<keyword evidence="8 13" id="KW-0812">Transmembrane</keyword>
<evidence type="ECO:0000313" key="15">
    <source>
        <dbReference type="Proteomes" id="UP001168575"/>
    </source>
</evidence>
<dbReference type="PIRSF" id="PIRSF006603">
    <property type="entry name" value="DinF"/>
    <property type="match status" value="1"/>
</dbReference>
<keyword evidence="15" id="KW-1185">Reference proteome</keyword>
<feature type="transmembrane region" description="Helical" evidence="13">
    <location>
        <begin position="405"/>
        <end position="426"/>
    </location>
</feature>
<evidence type="ECO:0000256" key="8">
    <source>
        <dbReference type="ARBA" id="ARBA00022692"/>
    </source>
</evidence>
<comment type="subcellular location">
    <subcellularLocation>
        <location evidence="2">Cell membrane</location>
        <topology evidence="2">Multi-pass membrane protein</topology>
    </subcellularLocation>
</comment>
<feature type="transmembrane region" description="Helical" evidence="13">
    <location>
        <begin position="107"/>
        <end position="125"/>
    </location>
</feature>
<dbReference type="GO" id="GO:0015297">
    <property type="term" value="F:antiporter activity"/>
    <property type="evidence" value="ECO:0007669"/>
    <property type="project" value="UniProtKB-KW"/>
</dbReference>
<dbReference type="AlphaFoldDB" id="A0AA43RJK8"/>
<reference evidence="14" key="1">
    <citation type="submission" date="2023-07" db="EMBL/GenBank/DDBJ databases">
        <title>Between Cages and Wild: Unraveling the Impact of Captivity on Animal Microbiomes and Antimicrobial Resistance.</title>
        <authorList>
            <person name="Schmartz G.P."/>
            <person name="Rehner J."/>
            <person name="Schuff M.J."/>
            <person name="Becker S.L."/>
            <person name="Kravczyk M."/>
            <person name="Gurevich A."/>
            <person name="Francke R."/>
            <person name="Mueller R."/>
            <person name="Keller V."/>
            <person name="Keller A."/>
        </authorList>
    </citation>
    <scope>NUCLEOTIDE SEQUENCE</scope>
    <source>
        <strain evidence="14">S12M_St_49</strain>
    </source>
</reference>
<feature type="transmembrane region" description="Helical" evidence="13">
    <location>
        <begin position="267"/>
        <end position="289"/>
    </location>
</feature>
<evidence type="ECO:0000256" key="5">
    <source>
        <dbReference type="ARBA" id="ARBA00022448"/>
    </source>
</evidence>